<dbReference type="AlphaFoldDB" id="A0A2T3IL84"/>
<accession>A0A2T3IL84</accession>
<dbReference type="InterPro" id="IPR008979">
    <property type="entry name" value="Galactose-bd-like_sf"/>
</dbReference>
<dbReference type="Gene3D" id="2.60.120.260">
    <property type="entry name" value="Galactose-binding domain-like"/>
    <property type="match status" value="1"/>
</dbReference>
<name>A0A2T3IL84_9GAMM</name>
<proteinExistence type="predicted"/>
<evidence type="ECO:0008006" key="3">
    <source>
        <dbReference type="Google" id="ProtNLM"/>
    </source>
</evidence>
<organism evidence="1 2">
    <name type="scientific">Photobacterium aquimaris</name>
    <dbReference type="NCBI Taxonomy" id="512643"/>
    <lineage>
        <taxon>Bacteria</taxon>
        <taxon>Pseudomonadati</taxon>
        <taxon>Pseudomonadota</taxon>
        <taxon>Gammaproteobacteria</taxon>
        <taxon>Vibrionales</taxon>
        <taxon>Vibrionaceae</taxon>
        <taxon>Photobacterium</taxon>
    </lineage>
</organism>
<dbReference type="EMBL" id="PYMK01000008">
    <property type="protein sequence ID" value="PSU29097.1"/>
    <property type="molecule type" value="Genomic_DNA"/>
</dbReference>
<comment type="caution">
    <text evidence="1">The sequence shown here is derived from an EMBL/GenBank/DDBJ whole genome shotgun (WGS) entry which is preliminary data.</text>
</comment>
<dbReference type="SUPFAM" id="SSF49785">
    <property type="entry name" value="Galactose-binding domain-like"/>
    <property type="match status" value="1"/>
</dbReference>
<protein>
    <recommendedName>
        <fullName evidence="3">CBM-cenC domain-containing protein</fullName>
    </recommendedName>
</protein>
<dbReference type="Proteomes" id="UP000240254">
    <property type="component" value="Unassembled WGS sequence"/>
</dbReference>
<reference evidence="1 2" key="1">
    <citation type="submission" date="2018-03" db="EMBL/GenBank/DDBJ databases">
        <title>Whole genome sequencing of Histamine producing bacteria.</title>
        <authorList>
            <person name="Butler K."/>
        </authorList>
    </citation>
    <scope>NUCLEOTIDE SEQUENCE [LARGE SCALE GENOMIC DNA]</scope>
    <source>
        <strain evidence="1 2">BS2</strain>
    </source>
</reference>
<evidence type="ECO:0000313" key="1">
    <source>
        <dbReference type="EMBL" id="PSU29097.1"/>
    </source>
</evidence>
<evidence type="ECO:0000313" key="2">
    <source>
        <dbReference type="Proteomes" id="UP000240254"/>
    </source>
</evidence>
<dbReference type="RefSeq" id="WP_065176895.1">
    <property type="nucleotide sequence ID" value="NZ_LZFA01000032.1"/>
</dbReference>
<sequence length="140" mass="15700">MSNNLILNGCFTNGFSSWGGDDFSILADPVEGNYAHHNDISGLLFQILECGNTIKKNEHYQLTIKARSEKVDKMEPVLLINAGNNEFNIPCDNPDSHQLNSNWQELKFNFSIEEIEPKITGASIILKNFSDITNISLIKL</sequence>
<gene>
    <name evidence="1" type="ORF">CTM88_08780</name>
</gene>